<dbReference type="AlphaFoldDB" id="A0A815VCG1"/>
<gene>
    <name evidence="16" type="ORF">EDS130_LOCUS44367</name>
    <name evidence="15" type="ORF">XAT740_LOCUS28534</name>
</gene>
<dbReference type="PANTHER" id="PTHR13808">
    <property type="entry name" value="CBP/P300-RELATED"/>
    <property type="match status" value="1"/>
</dbReference>
<comment type="catalytic activity">
    <reaction evidence="11">
        <text>L-lysyl-[protein] + acetyl-CoA = N(6)-acetyl-L-lysyl-[protein] + CoA + H(+)</text>
        <dbReference type="Rhea" id="RHEA:45948"/>
        <dbReference type="Rhea" id="RHEA-COMP:9752"/>
        <dbReference type="Rhea" id="RHEA-COMP:10731"/>
        <dbReference type="ChEBI" id="CHEBI:15378"/>
        <dbReference type="ChEBI" id="CHEBI:29969"/>
        <dbReference type="ChEBI" id="CHEBI:57287"/>
        <dbReference type="ChEBI" id="CHEBI:57288"/>
        <dbReference type="ChEBI" id="CHEBI:61930"/>
        <dbReference type="EC" id="2.3.1.48"/>
    </reaction>
</comment>
<dbReference type="PROSITE" id="PS50134">
    <property type="entry name" value="ZF_TAZ"/>
    <property type="match status" value="1"/>
</dbReference>
<evidence type="ECO:0000256" key="11">
    <source>
        <dbReference type="ARBA" id="ARBA00048017"/>
    </source>
</evidence>
<feature type="region of interest" description="Disordered" evidence="13">
    <location>
        <begin position="122"/>
        <end position="148"/>
    </location>
</feature>
<dbReference type="GO" id="GO:0000123">
    <property type="term" value="C:histone acetyltransferase complex"/>
    <property type="evidence" value="ECO:0007669"/>
    <property type="project" value="TreeGrafter"/>
</dbReference>
<dbReference type="GO" id="GO:0008270">
    <property type="term" value="F:zinc ion binding"/>
    <property type="evidence" value="ECO:0007669"/>
    <property type="project" value="UniProtKB-KW"/>
</dbReference>
<evidence type="ECO:0000259" key="14">
    <source>
        <dbReference type="PROSITE" id="PS50134"/>
    </source>
</evidence>
<evidence type="ECO:0000256" key="3">
    <source>
        <dbReference type="ARBA" id="ARBA00022679"/>
    </source>
</evidence>
<dbReference type="GO" id="GO:0005634">
    <property type="term" value="C:nucleus"/>
    <property type="evidence" value="ECO:0007669"/>
    <property type="project" value="UniProtKB-SubCell"/>
</dbReference>
<dbReference type="GO" id="GO:0004402">
    <property type="term" value="F:histone acetyltransferase activity"/>
    <property type="evidence" value="ECO:0007669"/>
    <property type="project" value="InterPro"/>
</dbReference>
<dbReference type="Proteomes" id="UP000663852">
    <property type="component" value="Unassembled WGS sequence"/>
</dbReference>
<evidence type="ECO:0000256" key="1">
    <source>
        <dbReference type="ARBA" id="ARBA00004123"/>
    </source>
</evidence>
<keyword evidence="9" id="KW-0804">Transcription</keyword>
<comment type="subcellular location">
    <subcellularLocation>
        <location evidence="1">Nucleus</location>
    </subcellularLocation>
</comment>
<dbReference type="SMART" id="SM00551">
    <property type="entry name" value="ZnF_TAZ"/>
    <property type="match status" value="1"/>
</dbReference>
<dbReference type="EMBL" id="CAJNOJ010000845">
    <property type="protein sequence ID" value="CAF1528326.1"/>
    <property type="molecule type" value="Genomic_DNA"/>
</dbReference>
<accession>A0A815VCG1</accession>
<evidence type="ECO:0000313" key="15">
    <source>
        <dbReference type="EMBL" id="CAF1294765.1"/>
    </source>
</evidence>
<keyword evidence="3" id="KW-0808">Transferase</keyword>
<organism evidence="16 18">
    <name type="scientific">Adineta ricciae</name>
    <name type="common">Rotifer</name>
    <dbReference type="NCBI Taxonomy" id="249248"/>
    <lineage>
        <taxon>Eukaryota</taxon>
        <taxon>Metazoa</taxon>
        <taxon>Spiralia</taxon>
        <taxon>Gnathifera</taxon>
        <taxon>Rotifera</taxon>
        <taxon>Eurotatoria</taxon>
        <taxon>Bdelloidea</taxon>
        <taxon>Adinetida</taxon>
        <taxon>Adinetidae</taxon>
        <taxon>Adineta</taxon>
    </lineage>
</organism>
<evidence type="ECO:0000256" key="5">
    <source>
        <dbReference type="ARBA" id="ARBA00022771"/>
    </source>
</evidence>
<dbReference type="Pfam" id="PF02135">
    <property type="entry name" value="zf-TAZ"/>
    <property type="match status" value="1"/>
</dbReference>
<dbReference type="PANTHER" id="PTHR13808:SF1">
    <property type="entry name" value="HISTONE ACETYLTRANSFERASE"/>
    <property type="match status" value="1"/>
</dbReference>
<dbReference type="Gene3D" id="1.20.1020.10">
    <property type="entry name" value="TAZ domain"/>
    <property type="match status" value="1"/>
</dbReference>
<evidence type="ECO:0000256" key="9">
    <source>
        <dbReference type="ARBA" id="ARBA00023163"/>
    </source>
</evidence>
<evidence type="ECO:0000256" key="6">
    <source>
        <dbReference type="ARBA" id="ARBA00022833"/>
    </source>
</evidence>
<evidence type="ECO:0000313" key="17">
    <source>
        <dbReference type="Proteomes" id="UP000663828"/>
    </source>
</evidence>
<dbReference type="GO" id="GO:0045944">
    <property type="term" value="P:positive regulation of transcription by RNA polymerase II"/>
    <property type="evidence" value="ECO:0007669"/>
    <property type="project" value="TreeGrafter"/>
</dbReference>
<feature type="domain" description="TAZ-type" evidence="14">
    <location>
        <begin position="34"/>
        <end position="114"/>
    </location>
</feature>
<evidence type="ECO:0000256" key="2">
    <source>
        <dbReference type="ARBA" id="ARBA00013184"/>
    </source>
</evidence>
<name>A0A815VCG1_ADIRI</name>
<dbReference type="Proteomes" id="UP000663828">
    <property type="component" value="Unassembled WGS sequence"/>
</dbReference>
<evidence type="ECO:0000256" key="10">
    <source>
        <dbReference type="ARBA" id="ARBA00023242"/>
    </source>
</evidence>
<keyword evidence="17" id="KW-1185">Reference proteome</keyword>
<dbReference type="GO" id="GO:0003713">
    <property type="term" value="F:transcription coactivator activity"/>
    <property type="evidence" value="ECO:0007669"/>
    <property type="project" value="TreeGrafter"/>
</dbReference>
<feature type="zinc finger region" description="TAZ-type" evidence="12">
    <location>
        <begin position="34"/>
        <end position="114"/>
    </location>
</feature>
<evidence type="ECO:0000313" key="16">
    <source>
        <dbReference type="EMBL" id="CAF1528326.1"/>
    </source>
</evidence>
<dbReference type="EMBL" id="CAJNOR010002441">
    <property type="protein sequence ID" value="CAF1294765.1"/>
    <property type="molecule type" value="Genomic_DNA"/>
</dbReference>
<comment type="caution">
    <text evidence="16">The sequence shown here is derived from an EMBL/GenBank/DDBJ whole genome shotgun (WGS) entry which is preliminary data.</text>
</comment>
<evidence type="ECO:0000256" key="12">
    <source>
        <dbReference type="PROSITE-ProRule" id="PRU00203"/>
    </source>
</evidence>
<keyword evidence="7" id="KW-0156">Chromatin regulator</keyword>
<sequence>MASLIQLDELSTTQTERCTDCDSDKKIESKQDSQVQRQRSMKRCIESLSHAVQCKQTNCINRSCFRYKRVIQHTKHCKGKNSQCNVCKQMIFLCWYHAKHCMKGNCQVPFCTSLKIKIQKQREMHSQKDKSSMEAMIPLESDEDDDMK</sequence>
<keyword evidence="6 12" id="KW-0862">Zinc</keyword>
<reference evidence="16" key="1">
    <citation type="submission" date="2021-02" db="EMBL/GenBank/DDBJ databases">
        <authorList>
            <person name="Nowell W R."/>
        </authorList>
    </citation>
    <scope>NUCLEOTIDE SEQUENCE</scope>
</reference>
<keyword evidence="10" id="KW-0539">Nucleus</keyword>
<evidence type="ECO:0000313" key="18">
    <source>
        <dbReference type="Proteomes" id="UP000663852"/>
    </source>
</evidence>
<evidence type="ECO:0000256" key="4">
    <source>
        <dbReference type="ARBA" id="ARBA00022723"/>
    </source>
</evidence>
<evidence type="ECO:0000256" key="13">
    <source>
        <dbReference type="SAM" id="MobiDB-lite"/>
    </source>
</evidence>
<feature type="compositionally biased region" description="Basic and acidic residues" evidence="13">
    <location>
        <begin position="122"/>
        <end position="132"/>
    </location>
</feature>
<dbReference type="GO" id="GO:0005667">
    <property type="term" value="C:transcription regulator complex"/>
    <property type="evidence" value="ECO:0007669"/>
    <property type="project" value="TreeGrafter"/>
</dbReference>
<evidence type="ECO:0000256" key="8">
    <source>
        <dbReference type="ARBA" id="ARBA00023015"/>
    </source>
</evidence>
<keyword evidence="4 12" id="KW-0479">Metal-binding</keyword>
<evidence type="ECO:0000256" key="7">
    <source>
        <dbReference type="ARBA" id="ARBA00022853"/>
    </source>
</evidence>
<dbReference type="InterPro" id="IPR000197">
    <property type="entry name" value="Znf_TAZ"/>
</dbReference>
<proteinExistence type="predicted"/>
<dbReference type="EC" id="2.3.1.48" evidence="2"/>
<dbReference type="GO" id="GO:0031490">
    <property type="term" value="F:chromatin DNA binding"/>
    <property type="evidence" value="ECO:0007669"/>
    <property type="project" value="TreeGrafter"/>
</dbReference>
<keyword evidence="5 12" id="KW-0863">Zinc-finger</keyword>
<keyword evidence="8" id="KW-0805">Transcription regulation</keyword>
<dbReference type="SUPFAM" id="SSF57933">
    <property type="entry name" value="TAZ domain"/>
    <property type="match status" value="1"/>
</dbReference>
<dbReference type="InterPro" id="IPR013178">
    <property type="entry name" value="Histone_AcTrfase_Rtt109/CBP"/>
</dbReference>
<dbReference type="OrthoDB" id="899at2759"/>
<protein>
    <recommendedName>
        <fullName evidence="2">histone acetyltransferase</fullName>
        <ecNumber evidence="2">2.3.1.48</ecNumber>
    </recommendedName>
</protein>
<dbReference type="InterPro" id="IPR035898">
    <property type="entry name" value="TAZ_dom_sf"/>
</dbReference>